<proteinExistence type="inferred from homology"/>
<dbReference type="Pfam" id="PF00406">
    <property type="entry name" value="ADK"/>
    <property type="match status" value="1"/>
</dbReference>
<dbReference type="InterPro" id="IPR027417">
    <property type="entry name" value="P-loop_NTPase"/>
</dbReference>
<dbReference type="InterPro" id="IPR000850">
    <property type="entry name" value="Adenylat/UMP-CMP_kin"/>
</dbReference>
<dbReference type="NCBIfam" id="TIGR01351">
    <property type="entry name" value="adk"/>
    <property type="match status" value="1"/>
</dbReference>
<dbReference type="HAMAP" id="MF_00235">
    <property type="entry name" value="Adenylate_kinase_Adk"/>
    <property type="match status" value="1"/>
</dbReference>
<gene>
    <name evidence="5" type="ORF">UFOPK1842_00853</name>
</gene>
<evidence type="ECO:0000259" key="4">
    <source>
        <dbReference type="Pfam" id="PF05191"/>
    </source>
</evidence>
<dbReference type="InterPro" id="IPR006259">
    <property type="entry name" value="Adenyl_kin_sub"/>
</dbReference>
<dbReference type="GO" id="GO:0005524">
    <property type="term" value="F:ATP binding"/>
    <property type="evidence" value="ECO:0007669"/>
    <property type="project" value="InterPro"/>
</dbReference>
<keyword evidence="2" id="KW-0547">Nucleotide-binding</keyword>
<protein>
    <submittedName>
        <fullName evidence="5">Unannotated protein</fullName>
    </submittedName>
</protein>
<dbReference type="PROSITE" id="PS00113">
    <property type="entry name" value="ADENYLATE_KINASE"/>
    <property type="match status" value="1"/>
</dbReference>
<accession>A0A6J6HNG4</accession>
<evidence type="ECO:0000256" key="2">
    <source>
        <dbReference type="ARBA" id="ARBA00022741"/>
    </source>
</evidence>
<dbReference type="NCBIfam" id="NF011100">
    <property type="entry name" value="PRK14527.1"/>
    <property type="match status" value="1"/>
</dbReference>
<evidence type="ECO:0000256" key="1">
    <source>
        <dbReference type="ARBA" id="ARBA00022679"/>
    </source>
</evidence>
<keyword evidence="1" id="KW-0808">Transferase</keyword>
<dbReference type="PANTHER" id="PTHR23359">
    <property type="entry name" value="NUCLEOTIDE KINASE"/>
    <property type="match status" value="1"/>
</dbReference>
<dbReference type="Pfam" id="PF05191">
    <property type="entry name" value="ADK_lid"/>
    <property type="match status" value="1"/>
</dbReference>
<name>A0A6J6HNG4_9ZZZZ</name>
<keyword evidence="3" id="KW-0418">Kinase</keyword>
<reference evidence="5" key="1">
    <citation type="submission" date="2020-05" db="EMBL/GenBank/DDBJ databases">
        <authorList>
            <person name="Chiriac C."/>
            <person name="Salcher M."/>
            <person name="Ghai R."/>
            <person name="Kavagutti S V."/>
        </authorList>
    </citation>
    <scope>NUCLEOTIDE SEQUENCE</scope>
</reference>
<dbReference type="NCBIfam" id="NF001381">
    <property type="entry name" value="PRK00279.1-3"/>
    <property type="match status" value="1"/>
</dbReference>
<dbReference type="PRINTS" id="PR00094">
    <property type="entry name" value="ADENYLTKNASE"/>
</dbReference>
<dbReference type="GO" id="GO:0004017">
    <property type="term" value="F:AMP kinase activity"/>
    <property type="evidence" value="ECO:0007669"/>
    <property type="project" value="InterPro"/>
</dbReference>
<sequence>MRLILVGPPGAGKGTQAVHLASHFAIPHISTGDIFRLNIKGETELGLLAKSFMDAGNLVPDSVTNEMVADRLTHEDTRNGFLLDGYPRNIGQADFLKENLEKSGTPLDAVLEFKLENAEIIKRLSGRRVCRGCGATSHVIFDAPKVEDVCDSCGGELYQRPDDAESVIANRLAVYAEQTEPIISYYQSAGLLKSISAIGEVSDIAARAIAAIK</sequence>
<evidence type="ECO:0000313" key="5">
    <source>
        <dbReference type="EMBL" id="CAB4612544.1"/>
    </source>
</evidence>
<dbReference type="AlphaFoldDB" id="A0A6J6HNG4"/>
<evidence type="ECO:0000256" key="3">
    <source>
        <dbReference type="ARBA" id="ARBA00022777"/>
    </source>
</evidence>
<dbReference type="InterPro" id="IPR033690">
    <property type="entry name" value="Adenylat_kinase_CS"/>
</dbReference>
<dbReference type="SUPFAM" id="SSF52540">
    <property type="entry name" value="P-loop containing nucleoside triphosphate hydrolases"/>
    <property type="match status" value="1"/>
</dbReference>
<dbReference type="EMBL" id="CAEZUQ010000109">
    <property type="protein sequence ID" value="CAB4612544.1"/>
    <property type="molecule type" value="Genomic_DNA"/>
</dbReference>
<dbReference type="CDD" id="cd01428">
    <property type="entry name" value="ADK"/>
    <property type="match status" value="1"/>
</dbReference>
<organism evidence="5">
    <name type="scientific">freshwater metagenome</name>
    <dbReference type="NCBI Taxonomy" id="449393"/>
    <lineage>
        <taxon>unclassified sequences</taxon>
        <taxon>metagenomes</taxon>
        <taxon>ecological metagenomes</taxon>
    </lineage>
</organism>
<dbReference type="InterPro" id="IPR007862">
    <property type="entry name" value="Adenylate_kinase_lid-dom"/>
</dbReference>
<feature type="domain" description="Adenylate kinase active site lid" evidence="4">
    <location>
        <begin position="127"/>
        <end position="162"/>
    </location>
</feature>
<dbReference type="FunFam" id="3.40.50.300:FF:000106">
    <property type="entry name" value="Adenylate kinase mitochondrial"/>
    <property type="match status" value="1"/>
</dbReference>
<dbReference type="Gene3D" id="3.40.50.300">
    <property type="entry name" value="P-loop containing nucleotide triphosphate hydrolases"/>
    <property type="match status" value="1"/>
</dbReference>
<dbReference type="NCBIfam" id="NF001380">
    <property type="entry name" value="PRK00279.1-2"/>
    <property type="match status" value="1"/>
</dbReference>